<dbReference type="PANTHER" id="PTHR46491:SF3">
    <property type="entry name" value="CDGSH IRON-SULFUR DOMAIN-CONTAINING PROTEIN 3, MITOCHONDRIAL"/>
    <property type="match status" value="1"/>
</dbReference>
<keyword evidence="2" id="KW-0479">Metal-binding</keyword>
<dbReference type="InterPro" id="IPR052950">
    <property type="entry name" value="CISD"/>
</dbReference>
<reference evidence="7 8" key="1">
    <citation type="submission" date="2022-06" db="EMBL/GenBank/DDBJ databases">
        <title>Halogeometricum sp. a new haloarchaeum isolate from saline soil.</title>
        <authorList>
            <person name="Strakova D."/>
            <person name="Galisteo C."/>
            <person name="Sanchez-Porro C."/>
            <person name="Ventosa A."/>
        </authorList>
    </citation>
    <scope>NUCLEOTIDE SEQUENCE [LARGE SCALE GENOMIC DNA]</scope>
    <source>
        <strain evidence="8">S3BR25-2</strain>
    </source>
</reference>
<evidence type="ECO:0000256" key="4">
    <source>
        <dbReference type="ARBA" id="ARBA00023014"/>
    </source>
</evidence>
<dbReference type="InterPro" id="IPR042216">
    <property type="entry name" value="MitoNEET_CISD"/>
</dbReference>
<protein>
    <submittedName>
        <fullName evidence="7">CDGSH iron-sulfur domain-containing protein</fullName>
    </submittedName>
</protein>
<keyword evidence="3" id="KW-0408">Iron</keyword>
<evidence type="ECO:0000313" key="8">
    <source>
        <dbReference type="Proteomes" id="UP001254813"/>
    </source>
</evidence>
<evidence type="ECO:0000256" key="1">
    <source>
        <dbReference type="ARBA" id="ARBA00022714"/>
    </source>
</evidence>
<accession>A0ABU2G523</accession>
<evidence type="ECO:0000313" key="7">
    <source>
        <dbReference type="EMBL" id="MDS0295393.1"/>
    </source>
</evidence>
<feature type="region of interest" description="Disordered" evidence="5">
    <location>
        <begin position="173"/>
        <end position="198"/>
    </location>
</feature>
<dbReference type="InterPro" id="IPR010693">
    <property type="entry name" value="Divergent_4Fe-4S_mono-cluster"/>
</dbReference>
<dbReference type="Proteomes" id="UP001254813">
    <property type="component" value="Unassembled WGS sequence"/>
</dbReference>
<dbReference type="PANTHER" id="PTHR46491">
    <property type="entry name" value="CDGSH IRON SULFUR DOMAIN PROTEIN HOMOLOG"/>
    <property type="match status" value="1"/>
</dbReference>
<evidence type="ECO:0000259" key="6">
    <source>
        <dbReference type="SMART" id="SM00704"/>
    </source>
</evidence>
<evidence type="ECO:0000256" key="5">
    <source>
        <dbReference type="SAM" id="MobiDB-lite"/>
    </source>
</evidence>
<keyword evidence="4" id="KW-0411">Iron-sulfur</keyword>
<feature type="domain" description="Iron-binding zinc finger CDGSH type" evidence="6">
    <location>
        <begin position="131"/>
        <end position="168"/>
    </location>
</feature>
<dbReference type="Pfam" id="PF06902">
    <property type="entry name" value="Fer4_19"/>
    <property type="match status" value="1"/>
</dbReference>
<feature type="domain" description="Iron-binding zinc finger CDGSH type" evidence="6">
    <location>
        <begin position="221"/>
        <end position="256"/>
    </location>
</feature>
<dbReference type="RefSeq" id="WP_310929273.1">
    <property type="nucleotide sequence ID" value="NZ_JAMQOQ010000003.1"/>
</dbReference>
<evidence type="ECO:0000256" key="3">
    <source>
        <dbReference type="ARBA" id="ARBA00023004"/>
    </source>
</evidence>
<organism evidence="7 8">
    <name type="scientific">Halogeometricum luteum</name>
    <dbReference type="NCBI Taxonomy" id="2950537"/>
    <lineage>
        <taxon>Archaea</taxon>
        <taxon>Methanobacteriati</taxon>
        <taxon>Methanobacteriota</taxon>
        <taxon>Stenosarchaea group</taxon>
        <taxon>Halobacteria</taxon>
        <taxon>Halobacteriales</taxon>
        <taxon>Haloferacaceae</taxon>
        <taxon>Halogeometricum</taxon>
    </lineage>
</organism>
<dbReference type="InterPro" id="IPR018967">
    <property type="entry name" value="FeS-contain_CDGSH-typ"/>
</dbReference>
<proteinExistence type="predicted"/>
<dbReference type="Gene3D" id="3.30.70.20">
    <property type="match status" value="1"/>
</dbReference>
<comment type="caution">
    <text evidence="7">The sequence shown here is derived from an EMBL/GenBank/DDBJ whole genome shotgun (WGS) entry which is preliminary data.</text>
</comment>
<dbReference type="Gene3D" id="3.40.5.90">
    <property type="entry name" value="CDGSH iron-sulfur domain, mitoNEET-type"/>
    <property type="match status" value="2"/>
</dbReference>
<name>A0ABU2G523_9EURY</name>
<dbReference type="EMBL" id="JAMQOQ010000003">
    <property type="protein sequence ID" value="MDS0295393.1"/>
    <property type="molecule type" value="Genomic_DNA"/>
</dbReference>
<evidence type="ECO:0000256" key="2">
    <source>
        <dbReference type="ARBA" id="ARBA00022723"/>
    </source>
</evidence>
<gene>
    <name evidence="7" type="ORF">NDI79_14570</name>
</gene>
<dbReference type="Pfam" id="PF09360">
    <property type="entry name" value="zf-CDGSH"/>
    <property type="match status" value="2"/>
</dbReference>
<keyword evidence="8" id="KW-1185">Reference proteome</keyword>
<sequence length="262" mass="28653">MYAEEDVTYPCPIGGGGIIAKRSDTDRTTMKEDVNRYHGTDIDVTYDSNRCIHVRACVDGLPGVFDPTDRPWIDLDGANPDEVAEVIERCPTGALHYERRDGAADERPPSRNTVTPVANGPLYLHGDVTLETPAGETLLEDTRIALCRCGHSENKPLCDNSHARVFDVDGVAPEDVSTTGVGEPAESDSQWEDRDAETPRKLTVTLTKNGPFRFDGTFALHGSDEHHRYDDATLCRCGGSANKPFCDGTHSEIGFSTGDEER</sequence>
<dbReference type="SMART" id="SM00704">
    <property type="entry name" value="ZnF_CDGSH"/>
    <property type="match status" value="2"/>
</dbReference>
<keyword evidence="1" id="KW-0001">2Fe-2S</keyword>